<keyword evidence="5 7" id="KW-0472">Membrane</keyword>
<feature type="transmembrane region" description="Helical" evidence="7">
    <location>
        <begin position="472"/>
        <end position="490"/>
    </location>
</feature>
<evidence type="ECO:0000313" key="10">
    <source>
        <dbReference type="Proteomes" id="UP000054653"/>
    </source>
</evidence>
<feature type="transmembrane region" description="Helical" evidence="7">
    <location>
        <begin position="149"/>
        <end position="171"/>
    </location>
</feature>
<name>A0A0V1CCE7_TRIBR</name>
<keyword evidence="4 7" id="KW-1133">Transmembrane helix</keyword>
<feature type="non-terminal residue" evidence="9">
    <location>
        <position position="588"/>
    </location>
</feature>
<evidence type="ECO:0000256" key="7">
    <source>
        <dbReference type="SAM" id="Phobius"/>
    </source>
</evidence>
<evidence type="ECO:0000256" key="1">
    <source>
        <dbReference type="ARBA" id="ARBA00004141"/>
    </source>
</evidence>
<dbReference type="STRING" id="45882.A0A0V1CCE7"/>
<feature type="transmembrane region" description="Helical" evidence="7">
    <location>
        <begin position="371"/>
        <end position="397"/>
    </location>
</feature>
<dbReference type="AlphaFoldDB" id="A0A0V1CCE7"/>
<dbReference type="InterPro" id="IPR036259">
    <property type="entry name" value="MFS_trans_sf"/>
</dbReference>
<accession>A0A0V1CCE7</accession>
<evidence type="ECO:0000259" key="8">
    <source>
        <dbReference type="PROSITE" id="PS50850"/>
    </source>
</evidence>
<dbReference type="InterPro" id="IPR020846">
    <property type="entry name" value="MFS_dom"/>
</dbReference>
<evidence type="ECO:0000256" key="4">
    <source>
        <dbReference type="ARBA" id="ARBA00022989"/>
    </source>
</evidence>
<evidence type="ECO:0000256" key="6">
    <source>
        <dbReference type="RuleBase" id="RU003346"/>
    </source>
</evidence>
<comment type="similarity">
    <text evidence="6">Belongs to the major facilitator superfamily. Sugar transporter (TC 2.A.1.1) family.</text>
</comment>
<feature type="domain" description="Major facilitator superfamily (MFS) profile" evidence="8">
    <location>
        <begin position="42"/>
        <end position="494"/>
    </location>
</feature>
<evidence type="ECO:0000256" key="2">
    <source>
        <dbReference type="ARBA" id="ARBA00022448"/>
    </source>
</evidence>
<dbReference type="SUPFAM" id="SSF103473">
    <property type="entry name" value="MFS general substrate transporter"/>
    <property type="match status" value="1"/>
</dbReference>
<gene>
    <name evidence="9" type="primary">Slc2a1</name>
    <name evidence="9" type="ORF">T03_7178</name>
</gene>
<feature type="transmembrane region" description="Helical" evidence="7">
    <location>
        <begin position="439"/>
        <end position="460"/>
    </location>
</feature>
<dbReference type="Gene3D" id="1.20.1250.20">
    <property type="entry name" value="MFS general substrate transporter like domains"/>
    <property type="match status" value="1"/>
</dbReference>
<dbReference type="PANTHER" id="PTHR23503">
    <property type="entry name" value="SOLUTE CARRIER FAMILY 2"/>
    <property type="match status" value="1"/>
</dbReference>
<dbReference type="GO" id="GO:0016020">
    <property type="term" value="C:membrane"/>
    <property type="evidence" value="ECO:0007669"/>
    <property type="project" value="UniProtKB-SubCell"/>
</dbReference>
<comment type="caution">
    <text evidence="9">The sequence shown here is derived from an EMBL/GenBank/DDBJ whole genome shotgun (WGS) entry which is preliminary data.</text>
</comment>
<feature type="transmembrane region" description="Helical" evidence="7">
    <location>
        <begin position="403"/>
        <end position="427"/>
    </location>
</feature>
<dbReference type="PROSITE" id="PS00217">
    <property type="entry name" value="SUGAR_TRANSPORT_2"/>
    <property type="match status" value="1"/>
</dbReference>
<feature type="transmembrane region" description="Helical" evidence="7">
    <location>
        <begin position="183"/>
        <end position="203"/>
    </location>
</feature>
<proteinExistence type="inferred from homology"/>
<sequence length="588" mass="63982">MESNLTSLQRVAFGGASLEKEGQKVVVETMPMLKVKLNLLITVCAVGLGAQFQFYSNSVINNVAVELQHWINESYTAHYGVSLIDSEMTVLWSLTSAALQIGAVVGALMTRPIAERLGRRGGLITTGCLCSLGSVLTVIAKFANSFELFIVGRLLLGISLGGSLGLASMFVSELAPVQYRGMCGSILQIMLGIGSTLSLVATLPEVFGSDQLWPVAMGVPLVTSLLQVMIVWYGEESPRFLFLTRKDELAARKSLSYYRKQMSVELQIRQIEKEVVIDSQLPNGQGSGQPSLLKQLLTQRQYSRPLLISVLIAFGVQFSGIAAVLAFSKTMFVAAGLSAATAKYASVGLGLCSVLTPVISTALIERVGRKVILLSGLTVTAGSLVLLMVCVEVGLQLDSYPARVATVPCLFLFQVGFALTSSIIWIVVSELFPQSVRSVAVAVVSFLFFTFQMVVVLAYLPFKEAVGLSCSYLPFLISELLVMALLYKLLPETKGKSIEEITAFFAPDGQLPPQPKISSISKECESCVAIIHVEPVLYQKVMNYFHFNIIRDNVTFNIHISKEGIHYYSDKADRNKQAVLGIVLQWVK</sequence>
<dbReference type="Pfam" id="PF00083">
    <property type="entry name" value="Sugar_tr"/>
    <property type="match status" value="1"/>
</dbReference>
<feature type="transmembrane region" description="Helical" evidence="7">
    <location>
        <begin position="121"/>
        <end position="143"/>
    </location>
</feature>
<dbReference type="InterPro" id="IPR045263">
    <property type="entry name" value="GLUT"/>
</dbReference>
<feature type="transmembrane region" description="Helical" evidence="7">
    <location>
        <begin position="215"/>
        <end position="234"/>
    </location>
</feature>
<dbReference type="InterPro" id="IPR005828">
    <property type="entry name" value="MFS_sugar_transport-like"/>
</dbReference>
<dbReference type="PROSITE" id="PS50850">
    <property type="entry name" value="MFS"/>
    <property type="match status" value="1"/>
</dbReference>
<dbReference type="NCBIfam" id="TIGR00879">
    <property type="entry name" value="SP"/>
    <property type="match status" value="1"/>
</dbReference>
<reference evidence="9 10" key="1">
    <citation type="submission" date="2015-01" db="EMBL/GenBank/DDBJ databases">
        <title>Evolution of Trichinella species and genotypes.</title>
        <authorList>
            <person name="Korhonen P.K."/>
            <person name="Edoardo P."/>
            <person name="Giuseppe L.R."/>
            <person name="Gasser R.B."/>
        </authorList>
    </citation>
    <scope>NUCLEOTIDE SEQUENCE [LARGE SCALE GENOMIC DNA]</scope>
    <source>
        <strain evidence="9">ISS120</strain>
    </source>
</reference>
<dbReference type="GO" id="GO:0015149">
    <property type="term" value="F:hexose transmembrane transporter activity"/>
    <property type="evidence" value="ECO:0007669"/>
    <property type="project" value="TreeGrafter"/>
</dbReference>
<keyword evidence="2 6" id="KW-0813">Transport</keyword>
<feature type="transmembrane region" description="Helical" evidence="7">
    <location>
        <begin position="306"/>
        <end position="327"/>
    </location>
</feature>
<evidence type="ECO:0000256" key="5">
    <source>
        <dbReference type="ARBA" id="ARBA00023136"/>
    </source>
</evidence>
<keyword evidence="10" id="KW-1185">Reference proteome</keyword>
<keyword evidence="3 7" id="KW-0812">Transmembrane</keyword>
<keyword evidence="9" id="KW-0762">Sugar transport</keyword>
<dbReference type="OMA" id="GVFVYYM"/>
<dbReference type="PANTHER" id="PTHR23503:SF8">
    <property type="entry name" value="FACILITATED GLUCOSE TRANSPORTER PROTEIN 1"/>
    <property type="match status" value="1"/>
</dbReference>
<feature type="transmembrane region" description="Helical" evidence="7">
    <location>
        <begin position="347"/>
        <end position="364"/>
    </location>
</feature>
<dbReference type="InterPro" id="IPR005829">
    <property type="entry name" value="Sugar_transporter_CS"/>
</dbReference>
<dbReference type="InterPro" id="IPR003663">
    <property type="entry name" value="Sugar/inositol_transpt"/>
</dbReference>
<evidence type="ECO:0000256" key="3">
    <source>
        <dbReference type="ARBA" id="ARBA00022692"/>
    </source>
</evidence>
<comment type="subcellular location">
    <subcellularLocation>
        <location evidence="1">Membrane</location>
        <topology evidence="1">Multi-pass membrane protein</topology>
    </subcellularLocation>
</comment>
<dbReference type="PRINTS" id="PR00171">
    <property type="entry name" value="SUGRTRNSPORT"/>
</dbReference>
<evidence type="ECO:0000313" key="9">
    <source>
        <dbReference type="EMBL" id="KRY46971.1"/>
    </source>
</evidence>
<organism evidence="9 10">
    <name type="scientific">Trichinella britovi</name>
    <name type="common">Parasitic roundworm</name>
    <dbReference type="NCBI Taxonomy" id="45882"/>
    <lineage>
        <taxon>Eukaryota</taxon>
        <taxon>Metazoa</taxon>
        <taxon>Ecdysozoa</taxon>
        <taxon>Nematoda</taxon>
        <taxon>Enoplea</taxon>
        <taxon>Dorylaimia</taxon>
        <taxon>Trichinellida</taxon>
        <taxon>Trichinellidae</taxon>
        <taxon>Trichinella</taxon>
    </lineage>
</organism>
<feature type="transmembrane region" description="Helical" evidence="7">
    <location>
        <begin position="90"/>
        <end position="109"/>
    </location>
</feature>
<protein>
    <submittedName>
        <fullName evidence="9">Solute carrier family 2, facilitated glucose transporter member 1</fullName>
    </submittedName>
</protein>
<dbReference type="OrthoDB" id="4142200at2759"/>
<feature type="transmembrane region" description="Helical" evidence="7">
    <location>
        <begin position="37"/>
        <end position="55"/>
    </location>
</feature>
<dbReference type="Proteomes" id="UP000054653">
    <property type="component" value="Unassembled WGS sequence"/>
</dbReference>
<dbReference type="EMBL" id="JYDI01000262">
    <property type="protein sequence ID" value="KRY46971.1"/>
    <property type="molecule type" value="Genomic_DNA"/>
</dbReference>